<reference evidence="11 12" key="1">
    <citation type="submission" date="2018-06" db="EMBL/GenBank/DDBJ databases">
        <title>Extensive metabolic versatility and redundancy in microbially diverse, dynamic hydrothermal sediments.</title>
        <authorList>
            <person name="Dombrowski N."/>
            <person name="Teske A."/>
            <person name="Baker B.J."/>
        </authorList>
    </citation>
    <scope>NUCLEOTIDE SEQUENCE [LARGE SCALE GENOMIC DNA]</scope>
    <source>
        <strain evidence="11">B19_G9</strain>
    </source>
</reference>
<comment type="similarity">
    <text evidence="1 7">Belongs to the bacterial ribosomal protein bL9 family.</text>
</comment>
<dbReference type="InterPro" id="IPR036935">
    <property type="entry name" value="Ribosomal_bL9_N_sf"/>
</dbReference>
<evidence type="ECO:0000256" key="7">
    <source>
        <dbReference type="HAMAP-Rule" id="MF_00503"/>
    </source>
</evidence>
<comment type="function">
    <text evidence="7">Binds to the 23S rRNA.</text>
</comment>
<evidence type="ECO:0000256" key="6">
    <source>
        <dbReference type="ARBA" id="ARBA00035292"/>
    </source>
</evidence>
<dbReference type="InterPro" id="IPR009027">
    <property type="entry name" value="Ribosomal_bL9/RNase_H1_N"/>
</dbReference>
<comment type="caution">
    <text evidence="11">The sequence shown here is derived from an EMBL/GenBank/DDBJ whole genome shotgun (WGS) entry which is preliminary data.</text>
</comment>
<dbReference type="GO" id="GO:0019843">
    <property type="term" value="F:rRNA binding"/>
    <property type="evidence" value="ECO:0007669"/>
    <property type="project" value="UniProtKB-UniRule"/>
</dbReference>
<proteinExistence type="inferred from homology"/>
<dbReference type="EMBL" id="QMQB01000151">
    <property type="protein sequence ID" value="RLE12528.1"/>
    <property type="molecule type" value="Genomic_DNA"/>
</dbReference>
<feature type="coiled-coil region" evidence="8">
    <location>
        <begin position="44"/>
        <end position="73"/>
    </location>
</feature>
<dbReference type="AlphaFoldDB" id="A0A662DCF8"/>
<sequence>MKVILRKNVDNLGAKDEVVEVKGGYARNYLIPKGLAFPATPDKLKQLEERKRVIKQKNEREKLKAKRVEEKLKGVTLTIEREVGEEGKLFGSVTTQDIVDRIKKKFNISLDHRKIVLDEPIRVIGIKEIFIKLHPEVEVPLKVEVKKKVEDEK</sequence>
<dbReference type="SUPFAM" id="SSF55658">
    <property type="entry name" value="L9 N-domain-like"/>
    <property type="match status" value="1"/>
</dbReference>
<protein>
    <recommendedName>
        <fullName evidence="6 7">Large ribosomal subunit protein bL9</fullName>
    </recommendedName>
</protein>
<dbReference type="SUPFAM" id="SSF55653">
    <property type="entry name" value="Ribosomal protein L9 C-domain"/>
    <property type="match status" value="1"/>
</dbReference>
<feature type="domain" description="Ribosomal protein L9" evidence="9">
    <location>
        <begin position="1"/>
        <end position="47"/>
    </location>
</feature>
<evidence type="ECO:0000313" key="11">
    <source>
        <dbReference type="EMBL" id="RLE12528.1"/>
    </source>
</evidence>
<dbReference type="InterPro" id="IPR036791">
    <property type="entry name" value="Ribosomal_bL9_C_sf"/>
</dbReference>
<evidence type="ECO:0000256" key="2">
    <source>
        <dbReference type="ARBA" id="ARBA00022730"/>
    </source>
</evidence>
<keyword evidence="8" id="KW-0175">Coiled coil</keyword>
<dbReference type="Gene3D" id="3.40.5.10">
    <property type="entry name" value="Ribosomal protein L9, N-terminal domain"/>
    <property type="match status" value="1"/>
</dbReference>
<evidence type="ECO:0000256" key="8">
    <source>
        <dbReference type="SAM" id="Coils"/>
    </source>
</evidence>
<evidence type="ECO:0000256" key="1">
    <source>
        <dbReference type="ARBA" id="ARBA00010605"/>
    </source>
</evidence>
<keyword evidence="4 7" id="KW-0689">Ribosomal protein</keyword>
<dbReference type="Proteomes" id="UP000267654">
    <property type="component" value="Unassembled WGS sequence"/>
</dbReference>
<dbReference type="GO" id="GO:0005840">
    <property type="term" value="C:ribosome"/>
    <property type="evidence" value="ECO:0007669"/>
    <property type="project" value="UniProtKB-KW"/>
</dbReference>
<dbReference type="Gene3D" id="3.10.430.100">
    <property type="entry name" value="Ribosomal protein L9, C-terminal domain"/>
    <property type="match status" value="1"/>
</dbReference>
<evidence type="ECO:0000256" key="3">
    <source>
        <dbReference type="ARBA" id="ARBA00022884"/>
    </source>
</evidence>
<dbReference type="InterPro" id="IPR000244">
    <property type="entry name" value="Ribosomal_bL9"/>
</dbReference>
<dbReference type="Pfam" id="PF01281">
    <property type="entry name" value="Ribosomal_L9_N"/>
    <property type="match status" value="1"/>
</dbReference>
<keyword evidence="5 7" id="KW-0687">Ribonucleoprotein</keyword>
<name>A0A662DCF8_UNCAE</name>
<dbReference type="GO" id="GO:0003735">
    <property type="term" value="F:structural constituent of ribosome"/>
    <property type="evidence" value="ECO:0007669"/>
    <property type="project" value="InterPro"/>
</dbReference>
<dbReference type="GO" id="GO:0006412">
    <property type="term" value="P:translation"/>
    <property type="evidence" value="ECO:0007669"/>
    <property type="project" value="UniProtKB-UniRule"/>
</dbReference>
<evidence type="ECO:0000256" key="5">
    <source>
        <dbReference type="ARBA" id="ARBA00023274"/>
    </source>
</evidence>
<evidence type="ECO:0000259" key="9">
    <source>
        <dbReference type="Pfam" id="PF01281"/>
    </source>
</evidence>
<dbReference type="InterPro" id="IPR020070">
    <property type="entry name" value="Ribosomal_bL9_N"/>
</dbReference>
<evidence type="ECO:0000259" key="10">
    <source>
        <dbReference type="Pfam" id="PF03948"/>
    </source>
</evidence>
<dbReference type="FunFam" id="3.40.5.10:FF:000003">
    <property type="entry name" value="50S ribosomal protein L9"/>
    <property type="match status" value="1"/>
</dbReference>
<evidence type="ECO:0000256" key="4">
    <source>
        <dbReference type="ARBA" id="ARBA00022980"/>
    </source>
</evidence>
<feature type="domain" description="Large ribosomal subunit protein bL9 C-terminal" evidence="10">
    <location>
        <begin position="64"/>
        <end position="146"/>
    </location>
</feature>
<evidence type="ECO:0000313" key="12">
    <source>
        <dbReference type="Proteomes" id="UP000267654"/>
    </source>
</evidence>
<accession>A0A662DCF8</accession>
<organism evidence="11 12">
    <name type="scientific">Aerophobetes bacterium</name>
    <dbReference type="NCBI Taxonomy" id="2030807"/>
    <lineage>
        <taxon>Bacteria</taxon>
        <taxon>Candidatus Aerophobota</taxon>
    </lineage>
</organism>
<dbReference type="NCBIfam" id="TIGR00158">
    <property type="entry name" value="L9"/>
    <property type="match status" value="1"/>
</dbReference>
<gene>
    <name evidence="7" type="primary">rplI</name>
    <name evidence="11" type="ORF">DRI96_04400</name>
</gene>
<keyword evidence="2 7" id="KW-0699">rRNA-binding</keyword>
<dbReference type="InterPro" id="IPR020069">
    <property type="entry name" value="Ribosomal_bL9_C"/>
</dbReference>
<dbReference type="GO" id="GO:1990904">
    <property type="term" value="C:ribonucleoprotein complex"/>
    <property type="evidence" value="ECO:0007669"/>
    <property type="project" value="UniProtKB-KW"/>
</dbReference>
<dbReference type="HAMAP" id="MF_00503">
    <property type="entry name" value="Ribosomal_bL9"/>
    <property type="match status" value="1"/>
</dbReference>
<dbReference type="Pfam" id="PF03948">
    <property type="entry name" value="Ribosomal_L9_C"/>
    <property type="match status" value="1"/>
</dbReference>
<dbReference type="PANTHER" id="PTHR21368">
    <property type="entry name" value="50S RIBOSOMAL PROTEIN L9"/>
    <property type="match status" value="1"/>
</dbReference>
<dbReference type="InterPro" id="IPR020594">
    <property type="entry name" value="Ribosomal_bL9_bac/chp"/>
</dbReference>
<keyword evidence="3 7" id="KW-0694">RNA-binding</keyword>